<name>K0STF9_THAOC</name>
<evidence type="ECO:0000256" key="1">
    <source>
        <dbReference type="SAM" id="MobiDB-lite"/>
    </source>
</evidence>
<organism evidence="2 3">
    <name type="scientific">Thalassiosira oceanica</name>
    <name type="common">Marine diatom</name>
    <dbReference type="NCBI Taxonomy" id="159749"/>
    <lineage>
        <taxon>Eukaryota</taxon>
        <taxon>Sar</taxon>
        <taxon>Stramenopiles</taxon>
        <taxon>Ochrophyta</taxon>
        <taxon>Bacillariophyta</taxon>
        <taxon>Coscinodiscophyceae</taxon>
        <taxon>Thalassiosirophycidae</taxon>
        <taxon>Thalassiosirales</taxon>
        <taxon>Thalassiosiraceae</taxon>
        <taxon>Thalassiosira</taxon>
    </lineage>
</organism>
<dbReference type="AlphaFoldDB" id="K0STF9"/>
<feature type="non-terminal residue" evidence="2">
    <location>
        <position position="64"/>
    </location>
</feature>
<keyword evidence="3" id="KW-1185">Reference proteome</keyword>
<protein>
    <submittedName>
        <fullName evidence="2">Uncharacterized protein</fullName>
    </submittedName>
</protein>
<proteinExistence type="predicted"/>
<reference evidence="2 3" key="1">
    <citation type="journal article" date="2012" name="Genome Biol.">
        <title>Genome and low-iron response of an oceanic diatom adapted to chronic iron limitation.</title>
        <authorList>
            <person name="Lommer M."/>
            <person name="Specht M."/>
            <person name="Roy A.S."/>
            <person name="Kraemer L."/>
            <person name="Andreson R."/>
            <person name="Gutowska M.A."/>
            <person name="Wolf J."/>
            <person name="Bergner S.V."/>
            <person name="Schilhabel M.B."/>
            <person name="Klostermeier U.C."/>
            <person name="Beiko R.G."/>
            <person name="Rosenstiel P."/>
            <person name="Hippler M."/>
            <person name="Laroche J."/>
        </authorList>
    </citation>
    <scope>NUCLEOTIDE SEQUENCE [LARGE SCALE GENOMIC DNA]</scope>
    <source>
        <strain evidence="2 3">CCMP1005</strain>
    </source>
</reference>
<evidence type="ECO:0000313" key="2">
    <source>
        <dbReference type="EMBL" id="EJK64291.1"/>
    </source>
</evidence>
<gene>
    <name evidence="2" type="ORF">THAOC_14989</name>
</gene>
<dbReference type="EMBL" id="AGNL01017426">
    <property type="protein sequence ID" value="EJK64291.1"/>
    <property type="molecule type" value="Genomic_DNA"/>
</dbReference>
<feature type="compositionally biased region" description="Polar residues" evidence="1">
    <location>
        <begin position="10"/>
        <end position="23"/>
    </location>
</feature>
<accession>K0STF9</accession>
<dbReference type="Proteomes" id="UP000266841">
    <property type="component" value="Unassembled WGS sequence"/>
</dbReference>
<sequence length="64" mass="6456">MDVDDLARVSMSTSATDGRSPSLTDDIRSDLAAGWDAPGEGGGRPPSGGSMSASDTDESGRRVA</sequence>
<evidence type="ECO:0000313" key="3">
    <source>
        <dbReference type="Proteomes" id="UP000266841"/>
    </source>
</evidence>
<comment type="caution">
    <text evidence="2">The sequence shown here is derived from an EMBL/GenBank/DDBJ whole genome shotgun (WGS) entry which is preliminary data.</text>
</comment>
<feature type="region of interest" description="Disordered" evidence="1">
    <location>
        <begin position="1"/>
        <end position="64"/>
    </location>
</feature>